<evidence type="ECO:0000256" key="1">
    <source>
        <dbReference type="ARBA" id="ARBA00022676"/>
    </source>
</evidence>
<keyword evidence="2" id="KW-0808">Transferase</keyword>
<dbReference type="SUPFAM" id="SSF53756">
    <property type="entry name" value="UDP-Glycosyltransferase/glycogen phosphorylase"/>
    <property type="match status" value="1"/>
</dbReference>
<reference evidence="3 4" key="1">
    <citation type="submission" date="2016-09" db="EMBL/GenBank/DDBJ databases">
        <title>Genome-resolved meta-omics ties microbial dynamics to process performance in biotechnology for thiocyanate degradation.</title>
        <authorList>
            <person name="Kantor R.S."/>
            <person name="Huddy R.J."/>
            <person name="Iyer R."/>
            <person name="Thomas B.C."/>
            <person name="Brown C.T."/>
            <person name="Anantharaman K."/>
            <person name="Tringe S."/>
            <person name="Hettich R.L."/>
            <person name="Harrison S.T."/>
            <person name="Banfield J.F."/>
        </authorList>
    </citation>
    <scope>NUCLEOTIDE SEQUENCE [LARGE SCALE GENOMIC DNA]</scope>
    <source>
        <strain evidence="3">59-99</strain>
    </source>
</reference>
<dbReference type="AlphaFoldDB" id="A0A1M3KXY3"/>
<accession>A0A1M3KXY3</accession>
<proteinExistence type="predicted"/>
<dbReference type="EMBL" id="MKVH01000024">
    <property type="protein sequence ID" value="OJX57306.1"/>
    <property type="molecule type" value="Genomic_DNA"/>
</dbReference>
<dbReference type="Proteomes" id="UP000184233">
    <property type="component" value="Unassembled WGS sequence"/>
</dbReference>
<dbReference type="InterPro" id="IPR002201">
    <property type="entry name" value="Glyco_trans_9"/>
</dbReference>
<name>A0A1M3KXY3_9BACT</name>
<dbReference type="CDD" id="cd03789">
    <property type="entry name" value="GT9_LPS_heptosyltransferase"/>
    <property type="match status" value="1"/>
</dbReference>
<evidence type="ECO:0000256" key="2">
    <source>
        <dbReference type="ARBA" id="ARBA00022679"/>
    </source>
</evidence>
<dbReference type="Pfam" id="PF01075">
    <property type="entry name" value="Glyco_transf_9"/>
    <property type="match status" value="1"/>
</dbReference>
<protein>
    <submittedName>
        <fullName evidence="3">Uncharacterized protein</fullName>
    </submittedName>
</protein>
<organism evidence="3 4">
    <name type="scientific">Candidatus Kapaibacterium thiocyanatum</name>
    <dbReference type="NCBI Taxonomy" id="1895771"/>
    <lineage>
        <taxon>Bacteria</taxon>
        <taxon>Pseudomonadati</taxon>
        <taxon>Candidatus Kapaibacteriota</taxon>
        <taxon>Candidatus Kapaibacteriia</taxon>
        <taxon>Candidatus Kapaibacteriales</taxon>
        <taxon>Candidatus Kapaibacteriaceae</taxon>
        <taxon>Candidatus Kapaibacterium</taxon>
    </lineage>
</organism>
<keyword evidence="1" id="KW-0328">Glycosyltransferase</keyword>
<evidence type="ECO:0000313" key="4">
    <source>
        <dbReference type="Proteomes" id="UP000184233"/>
    </source>
</evidence>
<gene>
    <name evidence="3" type="ORF">BGO89_12550</name>
</gene>
<comment type="caution">
    <text evidence="3">The sequence shown here is derived from an EMBL/GenBank/DDBJ whole genome shotgun (WGS) entry which is preliminary data.</text>
</comment>
<dbReference type="GO" id="GO:0005829">
    <property type="term" value="C:cytosol"/>
    <property type="evidence" value="ECO:0007669"/>
    <property type="project" value="TreeGrafter"/>
</dbReference>
<dbReference type="Gene3D" id="3.40.50.2000">
    <property type="entry name" value="Glycogen Phosphorylase B"/>
    <property type="match status" value="2"/>
</dbReference>
<sequence>MSFKDAIKRLLYLPARLRWRRGGVQLPLDPSSVRSILILRYDAIGDMIVTTPLFDALRSVVPDAAIDVVASNRNAGLLADDDRIRHVHVYDGSRSAFRAVRKACRRQRYDVVISLVMNKTTKAGLMANRLGGSKAITVSFENAARRDLYATWFDVQVPVERNVSAMAEMQLRIVEALFGVRCDPASFPMRIRLDAANERFAAQQVRGNEGHHTIGFNLSAGNPYRMWSEERNAEFLTLLMAVDADTHIVLFSDGARRDMALRLASMDPSRISCCEPTKDFRSVVATLGRMDVVITPDTSVVHAAAAMGTPVVVMYSLKASFLVEWQPFGVPHRVAYTNGREDLETLEPAEVLQAYMELMSVRSGR</sequence>
<dbReference type="STRING" id="1895771.BGO89_12550"/>
<dbReference type="GO" id="GO:0009244">
    <property type="term" value="P:lipopolysaccharide core region biosynthetic process"/>
    <property type="evidence" value="ECO:0007669"/>
    <property type="project" value="TreeGrafter"/>
</dbReference>
<dbReference type="PANTHER" id="PTHR30160">
    <property type="entry name" value="TETRAACYLDISACCHARIDE 4'-KINASE-RELATED"/>
    <property type="match status" value="1"/>
</dbReference>
<dbReference type="GO" id="GO:0008713">
    <property type="term" value="F:ADP-heptose-lipopolysaccharide heptosyltransferase activity"/>
    <property type="evidence" value="ECO:0007669"/>
    <property type="project" value="TreeGrafter"/>
</dbReference>
<evidence type="ECO:0000313" key="3">
    <source>
        <dbReference type="EMBL" id="OJX57306.1"/>
    </source>
</evidence>
<dbReference type="InterPro" id="IPR051199">
    <property type="entry name" value="LPS_LOS_Heptosyltrfase"/>
</dbReference>